<feature type="region of interest" description="Disordered" evidence="3">
    <location>
        <begin position="793"/>
        <end position="818"/>
    </location>
</feature>
<dbReference type="GO" id="GO:0003677">
    <property type="term" value="F:DNA binding"/>
    <property type="evidence" value="ECO:0007669"/>
    <property type="project" value="InterPro"/>
</dbReference>
<dbReference type="GO" id="GO:0042800">
    <property type="term" value="F:histone H3K4 methyltransferase activity"/>
    <property type="evidence" value="ECO:0007669"/>
    <property type="project" value="TreeGrafter"/>
</dbReference>
<feature type="region of interest" description="Disordered" evidence="3">
    <location>
        <begin position="1280"/>
        <end position="1307"/>
    </location>
</feature>
<dbReference type="InterPro" id="IPR017956">
    <property type="entry name" value="AT_hook_DNA-bd_motif"/>
</dbReference>
<feature type="compositionally biased region" description="Acidic residues" evidence="3">
    <location>
        <begin position="378"/>
        <end position="387"/>
    </location>
</feature>
<feature type="compositionally biased region" description="Basic residues" evidence="3">
    <location>
        <begin position="1182"/>
        <end position="1206"/>
    </location>
</feature>
<dbReference type="GO" id="GO:0006355">
    <property type="term" value="P:regulation of DNA-templated transcription"/>
    <property type="evidence" value="ECO:0007669"/>
    <property type="project" value="TreeGrafter"/>
</dbReference>
<feature type="region of interest" description="Disordered" evidence="3">
    <location>
        <begin position="1545"/>
        <end position="1754"/>
    </location>
</feature>
<evidence type="ECO:0000313" key="4">
    <source>
        <dbReference type="Proteomes" id="UP001318040"/>
    </source>
</evidence>
<evidence type="ECO:0000256" key="1">
    <source>
        <dbReference type="ARBA" id="ARBA00004123"/>
    </source>
</evidence>
<feature type="compositionally biased region" description="Pro residues" evidence="3">
    <location>
        <begin position="974"/>
        <end position="987"/>
    </location>
</feature>
<feature type="compositionally biased region" description="Acidic residues" evidence="3">
    <location>
        <begin position="295"/>
        <end position="304"/>
    </location>
</feature>
<dbReference type="GO" id="GO:0005654">
    <property type="term" value="C:nucleoplasm"/>
    <property type="evidence" value="ECO:0007669"/>
    <property type="project" value="TreeGrafter"/>
</dbReference>
<feature type="compositionally biased region" description="Low complexity" evidence="3">
    <location>
        <begin position="1708"/>
        <end position="1720"/>
    </location>
</feature>
<feature type="region of interest" description="Disordered" evidence="3">
    <location>
        <begin position="1770"/>
        <end position="1834"/>
    </location>
</feature>
<feature type="compositionally biased region" description="Basic and acidic residues" evidence="3">
    <location>
        <begin position="681"/>
        <end position="697"/>
    </location>
</feature>
<feature type="compositionally biased region" description="Low complexity" evidence="3">
    <location>
        <begin position="643"/>
        <end position="659"/>
    </location>
</feature>
<feature type="compositionally biased region" description="Pro residues" evidence="3">
    <location>
        <begin position="1167"/>
        <end position="1177"/>
    </location>
</feature>
<dbReference type="Proteomes" id="UP001318040">
    <property type="component" value="Chromosome 52"/>
</dbReference>
<feature type="compositionally biased region" description="Basic and acidic residues" evidence="3">
    <location>
        <begin position="112"/>
        <end position="123"/>
    </location>
</feature>
<feature type="compositionally biased region" description="Basic and acidic residues" evidence="3">
    <location>
        <begin position="1808"/>
        <end position="1834"/>
    </location>
</feature>
<feature type="compositionally biased region" description="Basic residues" evidence="3">
    <location>
        <begin position="1454"/>
        <end position="1476"/>
    </location>
</feature>
<sequence>MRRMLPTAAACGPTPDPGTVRSHEQPSGAATVSCDHDREFSITETNFAEGGLKLKIQSMRRGAKRQQQQQMELAGLRPTAITDATTALAAQPAIRITIRPGETHGKSQVARQSERFSKKKSDQQFHNNHNNHHNIIIKQQAEETRLQCLHISQQQQQQEEEEVEDIPREQQGPGVGGFAAEEPLSRAVDKPQGSFSPAVRGGTPGSEAGADDGLATYGAVRAGSATATFRPSGAGGERSRTARPRKASGAASGDGGRQRAMDEYFQQEFGCVPSVSPVDLGAAADCCSAFAGDDGGADEEEEGEGAASEDKLGSIELSADIINNGFHSKAYGAVASESTDDCSTLDPSELHLDEDIGEMEEFASHFRPTARREGNNNNDDEEEEEGEVLGGFLENDEEESGCISADVAALGVRDSVGDVELVEQGVVYAPEDFCVSPCASTFSGSVSVASPLSSPLYLSPRGPAGSLEDNASVVDHSADSFLYEDQRPARDCSYKEFERSLENVLEGKPLAGVGGDVAPPHPEAEILACGPMAMVEAVENATVVLPSETSCPEEGETPAELAPQSTSPLPALVESTFDPVGAESPEPGDPRVAAKKNKQRQPRGKKSKKLAGASRRVSPSAEAVECEGTGSPVAIEARGSPRSSPADGVPAAVAATPDAAESDDEESASAVVSNAASPRDGTTEEPRHTYVAKEERSVSIPPVLSGGPQKPADKIKKSSKSRLRSLNERRIKLGRLNRESKMLRVEAMKQLPVENAPPGAKDGDEESRGSPPRQPSVLYSPLYTNVSSLTVQVPEKKRRGRPRKELAFSGGGGGASKCHARAEGDDAFGRTDGFGRDCVRIFSAAEIAMEGDELLPTNRTWGPSAVPGDEPRPSAKRLTDRKFLKKINKMKGLKRERILSQILSGSKGGPHGATDVSREADQPTIVATAAPPKVKKRQQIHVSKKGTIYVGKKRGRKPKAPSEAPGTAAVAAQPRPPLPPPPPPPPQSSSSSHPQSSPSSFHASASPFSLPSPATTQAPGFSSGLESPASDVGGYPAVSLLPGPRPSRILPTKAMLKFSGERPNFSPPLPTSPSHCSEISLLKEATPSPISESHSEETIPSDSGIGTDNNSVSGRADKRDGLRTASAAVVAAAVAAAVTAAACGDARRPGSFVSSASPSDAVAGPARPSPPPPPPPLGESLRRRHRSGAFRQDKLKRPRQHKRRKKGQDPGFLAELEELTRLLARCRVGGGRSRRRDAEPRHRRLPSIFCVNFPTPRAPPPPPPPPSLCYYGSAQAFRVDDEARSRKRRRGRPPKAPGSLADAAPDDVPVTTHGAGGYGSVPGGVCYGPYGLPYSSLAVPAAAAGGVNLSCCYGSFGTSAYPAARPRGAGRAAPALPSLPSLPPLLPATRDSGTSPLPSRAEKHRCRKWKQHQQQQQHRAGHAFAPDGRRAPFHPAGRTRAIHRRGDDVDAKLKCKCGRKHRERGKAKRRQRRQQRQHALGAHAPSAELTLPGRSSAPAGGEREPRPAIAGGGWERSEKHPPWSRADAGACRSASVSAWVNRAASCDGAGDASDPRRRSEKRRKSSASSSSASSSSRSSSLRERTFAPPERTAAAAAAAAGLLGDARRDRPLAAAVAFRQGERPRTADASPRADDRARPEVVHRAKWSGDASGQTWRPGKFDRPALTLTRPHGLGHVGQTQLPIHGTHRRGHRGRGRPPKAHEDVSPVATAATAATAVAAPRDEDPMSVVSASRGRLPPAGDADDSEGTSGISDSIERVVRRAVLQCRSLPPHRGEPAPDNERAGRKRKVAAAVHSHQGRTVILQSHPCERTDPKSHLPFKRREDKMKMVIQEH</sequence>
<feature type="region of interest" description="Disordered" evidence="3">
    <location>
        <begin position="363"/>
        <end position="387"/>
    </location>
</feature>
<feature type="region of interest" description="Disordered" evidence="3">
    <location>
        <begin position="102"/>
        <end position="128"/>
    </location>
</feature>
<keyword evidence="4" id="KW-1185">Reference proteome</keyword>
<feature type="compositionally biased region" description="Basic and acidic residues" evidence="3">
    <location>
        <begin position="1444"/>
        <end position="1453"/>
    </location>
</feature>
<feature type="compositionally biased region" description="Basic residues" evidence="3">
    <location>
        <begin position="1402"/>
        <end position="1411"/>
    </location>
</feature>
<name>A0AAJ7U4R8_PETMA</name>
<feature type="compositionally biased region" description="Low complexity" evidence="3">
    <location>
        <begin position="668"/>
        <end position="677"/>
    </location>
</feature>
<gene>
    <name evidence="5" type="primary">LOC116953596</name>
</gene>
<dbReference type="KEGG" id="pmrn:116953596"/>
<feature type="region of interest" description="Disordered" evidence="3">
    <location>
        <begin position="1"/>
        <end position="31"/>
    </location>
</feature>
<evidence type="ECO:0000313" key="5">
    <source>
        <dbReference type="RefSeq" id="XP_032829826.1"/>
    </source>
</evidence>
<feature type="compositionally biased region" description="Low complexity" evidence="3">
    <location>
        <begin position="1366"/>
        <end position="1379"/>
    </location>
</feature>
<feature type="region of interest" description="Disordered" evidence="3">
    <location>
        <begin position="1145"/>
        <end position="1214"/>
    </location>
</feature>
<feature type="region of interest" description="Disordered" evidence="3">
    <location>
        <begin position="855"/>
        <end position="878"/>
    </location>
</feature>
<dbReference type="CTD" id="26040"/>
<dbReference type="SMART" id="SM00384">
    <property type="entry name" value="AT_hook"/>
    <property type="match status" value="4"/>
</dbReference>
<feature type="compositionally biased region" description="Polar residues" evidence="3">
    <location>
        <begin position="1088"/>
        <end position="1113"/>
    </location>
</feature>
<feature type="compositionally biased region" description="Basic residues" evidence="3">
    <location>
        <begin position="933"/>
        <end position="944"/>
    </location>
</feature>
<feature type="region of interest" description="Disordered" evidence="3">
    <location>
        <begin position="547"/>
        <end position="781"/>
    </location>
</feature>
<feature type="compositionally biased region" description="Basic and acidic residues" evidence="3">
    <location>
        <begin position="725"/>
        <end position="747"/>
    </location>
</feature>
<reference evidence="5" key="1">
    <citation type="submission" date="2025-08" db="UniProtKB">
        <authorList>
            <consortium name="RefSeq"/>
        </authorList>
    </citation>
    <scope>IDENTIFICATION</scope>
    <source>
        <tissue evidence="5">Sperm</tissue>
    </source>
</reference>
<comment type="subcellular location">
    <subcellularLocation>
        <location evidence="1">Nucleus</location>
    </subcellularLocation>
</comment>
<dbReference type="PANTHER" id="PTHR46147:SF3">
    <property type="entry name" value="HISTONE-LYSINE N-METHYLTRANSFERASE ASH1"/>
    <property type="match status" value="1"/>
</dbReference>
<keyword evidence="2" id="KW-0539">Nucleus</keyword>
<feature type="region of interest" description="Disordered" evidence="3">
    <location>
        <begin position="899"/>
        <end position="1126"/>
    </location>
</feature>
<feature type="compositionally biased region" description="Basic and acidic residues" evidence="3">
    <location>
        <begin position="1773"/>
        <end position="1784"/>
    </location>
</feature>
<feature type="region of interest" description="Disordered" evidence="3">
    <location>
        <begin position="1366"/>
        <end position="1527"/>
    </location>
</feature>
<feature type="compositionally biased region" description="Basic residues" evidence="3">
    <location>
        <begin position="593"/>
        <end position="609"/>
    </location>
</feature>
<protein>
    <submittedName>
        <fullName evidence="5">Uncharacterized protein LOC116953596</fullName>
    </submittedName>
</protein>
<evidence type="ECO:0000256" key="2">
    <source>
        <dbReference type="ARBA" id="ARBA00023242"/>
    </source>
</evidence>
<accession>A0AAJ7U4R8</accession>
<feature type="compositionally biased region" description="Basic and acidic residues" evidence="3">
    <location>
        <begin position="1620"/>
        <end position="1643"/>
    </location>
</feature>
<feature type="compositionally biased region" description="Basic residues" evidence="3">
    <location>
        <begin position="1686"/>
        <end position="1699"/>
    </location>
</feature>
<proteinExistence type="predicted"/>
<organism evidence="4 5">
    <name type="scientific">Petromyzon marinus</name>
    <name type="common">Sea lamprey</name>
    <dbReference type="NCBI Taxonomy" id="7757"/>
    <lineage>
        <taxon>Eukaryota</taxon>
        <taxon>Metazoa</taxon>
        <taxon>Chordata</taxon>
        <taxon>Craniata</taxon>
        <taxon>Vertebrata</taxon>
        <taxon>Cyclostomata</taxon>
        <taxon>Hyperoartia</taxon>
        <taxon>Petromyzontiformes</taxon>
        <taxon>Petromyzontidae</taxon>
        <taxon>Petromyzon</taxon>
    </lineage>
</organism>
<feature type="region of interest" description="Disordered" evidence="3">
    <location>
        <begin position="150"/>
        <end position="259"/>
    </location>
</feature>
<feature type="compositionally biased region" description="Low complexity" evidence="3">
    <location>
        <begin position="1566"/>
        <end position="1579"/>
    </location>
</feature>
<feature type="compositionally biased region" description="Low complexity" evidence="3">
    <location>
        <begin position="988"/>
        <end position="1013"/>
    </location>
</feature>
<dbReference type="RefSeq" id="XP_032829826.1">
    <property type="nucleotide sequence ID" value="XM_032973935.1"/>
</dbReference>
<dbReference type="PANTHER" id="PTHR46147">
    <property type="entry name" value="HISTONE-LYSINE N-METHYLTRANSFERASE ASH1"/>
    <property type="match status" value="1"/>
</dbReference>
<feature type="compositionally biased region" description="Low complexity" evidence="3">
    <location>
        <begin position="1593"/>
        <end position="1604"/>
    </location>
</feature>
<feature type="region of interest" description="Disordered" evidence="3">
    <location>
        <begin position="289"/>
        <end position="312"/>
    </location>
</feature>
<feature type="compositionally biased region" description="Basic and acidic residues" evidence="3">
    <location>
        <begin position="869"/>
        <end position="878"/>
    </location>
</feature>
<evidence type="ECO:0000256" key="3">
    <source>
        <dbReference type="SAM" id="MobiDB-lite"/>
    </source>
</evidence>